<proteinExistence type="predicted"/>
<dbReference type="OrthoDB" id="1086365at2759"/>
<sequence>MNMGLDYSYTQPSSSDEYDITSLLQEEADLYADEAQSTCNIAGPYHYPPKPEDDDGIPRSCYCGGQPVIETSYTSKHPGRSYRSLT</sequence>
<comment type="caution">
    <text evidence="1">The sequence shown here is derived from an EMBL/GenBank/DDBJ whole genome shotgun (WGS) entry which is preliminary data.</text>
</comment>
<protein>
    <submittedName>
        <fullName evidence="1">Uncharacterized protein</fullName>
    </submittedName>
</protein>
<evidence type="ECO:0000313" key="1">
    <source>
        <dbReference type="EMBL" id="KAG2313256.1"/>
    </source>
</evidence>
<gene>
    <name evidence="1" type="ORF">Bca52824_024813</name>
</gene>
<reference evidence="1 2" key="1">
    <citation type="submission" date="2020-02" db="EMBL/GenBank/DDBJ databases">
        <authorList>
            <person name="Ma Q."/>
            <person name="Huang Y."/>
            <person name="Song X."/>
            <person name="Pei D."/>
        </authorList>
    </citation>
    <scope>NUCLEOTIDE SEQUENCE [LARGE SCALE GENOMIC DNA]</scope>
    <source>
        <strain evidence="1">Sxm20200214</strain>
        <tissue evidence="1">Leaf</tissue>
    </source>
</reference>
<keyword evidence="2" id="KW-1185">Reference proteome</keyword>
<accession>A0A8X7VL31</accession>
<dbReference type="AlphaFoldDB" id="A0A8X7VL31"/>
<evidence type="ECO:0000313" key="2">
    <source>
        <dbReference type="Proteomes" id="UP000886595"/>
    </source>
</evidence>
<dbReference type="EMBL" id="JAAMPC010000005">
    <property type="protein sequence ID" value="KAG2313256.1"/>
    <property type="molecule type" value="Genomic_DNA"/>
</dbReference>
<organism evidence="1 2">
    <name type="scientific">Brassica carinata</name>
    <name type="common">Ethiopian mustard</name>
    <name type="synonym">Abyssinian cabbage</name>
    <dbReference type="NCBI Taxonomy" id="52824"/>
    <lineage>
        <taxon>Eukaryota</taxon>
        <taxon>Viridiplantae</taxon>
        <taxon>Streptophyta</taxon>
        <taxon>Embryophyta</taxon>
        <taxon>Tracheophyta</taxon>
        <taxon>Spermatophyta</taxon>
        <taxon>Magnoliopsida</taxon>
        <taxon>eudicotyledons</taxon>
        <taxon>Gunneridae</taxon>
        <taxon>Pentapetalae</taxon>
        <taxon>rosids</taxon>
        <taxon>malvids</taxon>
        <taxon>Brassicales</taxon>
        <taxon>Brassicaceae</taxon>
        <taxon>Brassiceae</taxon>
        <taxon>Brassica</taxon>
    </lineage>
</organism>
<name>A0A8X7VL31_BRACI</name>
<dbReference type="Proteomes" id="UP000886595">
    <property type="component" value="Unassembled WGS sequence"/>
</dbReference>